<dbReference type="EMBL" id="JACSDY010000010">
    <property type="protein sequence ID" value="KAF7417198.1"/>
    <property type="molecule type" value="Genomic_DNA"/>
</dbReference>
<proteinExistence type="predicted"/>
<sequence>MGKVFRSGDRKAKLMHQNVGSPDISQAVPCVALIILRHITAARCVMCLSGNISLKLESITSTSIPSYLNDDDEDDDYDDGDYDDDSDDEYGNSITVEPLC</sequence>
<name>A0A834U5G2_VESPE</name>
<feature type="region of interest" description="Disordered" evidence="1">
    <location>
        <begin position="64"/>
        <end position="100"/>
    </location>
</feature>
<feature type="compositionally biased region" description="Acidic residues" evidence="1">
    <location>
        <begin position="69"/>
        <end position="90"/>
    </location>
</feature>
<evidence type="ECO:0000313" key="2">
    <source>
        <dbReference type="EMBL" id="KAF7417198.1"/>
    </source>
</evidence>
<organism evidence="2 3">
    <name type="scientific">Vespula pensylvanica</name>
    <name type="common">Western yellow jacket</name>
    <name type="synonym">Wasp</name>
    <dbReference type="NCBI Taxonomy" id="30213"/>
    <lineage>
        <taxon>Eukaryota</taxon>
        <taxon>Metazoa</taxon>
        <taxon>Ecdysozoa</taxon>
        <taxon>Arthropoda</taxon>
        <taxon>Hexapoda</taxon>
        <taxon>Insecta</taxon>
        <taxon>Pterygota</taxon>
        <taxon>Neoptera</taxon>
        <taxon>Endopterygota</taxon>
        <taxon>Hymenoptera</taxon>
        <taxon>Apocrita</taxon>
        <taxon>Aculeata</taxon>
        <taxon>Vespoidea</taxon>
        <taxon>Vespidae</taxon>
        <taxon>Vespinae</taxon>
        <taxon>Vespula</taxon>
    </lineage>
</organism>
<comment type="caution">
    <text evidence="2">The sequence shown here is derived from an EMBL/GenBank/DDBJ whole genome shotgun (WGS) entry which is preliminary data.</text>
</comment>
<gene>
    <name evidence="2" type="ORF">H0235_011729</name>
</gene>
<protein>
    <submittedName>
        <fullName evidence="2">Uncharacterized protein</fullName>
    </submittedName>
</protein>
<reference evidence="2" key="1">
    <citation type="journal article" date="2020" name="G3 (Bethesda)">
        <title>High-Quality Assemblies for Three Invasive Social Wasps from the &lt;i&gt;Vespula&lt;/i&gt; Genus.</title>
        <authorList>
            <person name="Harrop T.W.R."/>
            <person name="Guhlin J."/>
            <person name="McLaughlin G.M."/>
            <person name="Permina E."/>
            <person name="Stockwell P."/>
            <person name="Gilligan J."/>
            <person name="Le Lec M.F."/>
            <person name="Gruber M.A.M."/>
            <person name="Quinn O."/>
            <person name="Lovegrove M."/>
            <person name="Duncan E.J."/>
            <person name="Remnant E.J."/>
            <person name="Van Eeckhoven J."/>
            <person name="Graham B."/>
            <person name="Knapp R.A."/>
            <person name="Langford K.W."/>
            <person name="Kronenberg Z."/>
            <person name="Press M.O."/>
            <person name="Eacker S.M."/>
            <person name="Wilson-Rankin E.E."/>
            <person name="Purcell J."/>
            <person name="Lester P.J."/>
            <person name="Dearden P.K."/>
        </authorList>
    </citation>
    <scope>NUCLEOTIDE SEQUENCE</scope>
    <source>
        <strain evidence="2">Volc-1</strain>
    </source>
</reference>
<dbReference type="Proteomes" id="UP000600918">
    <property type="component" value="Unassembled WGS sequence"/>
</dbReference>
<accession>A0A834U5G2</accession>
<evidence type="ECO:0000313" key="3">
    <source>
        <dbReference type="Proteomes" id="UP000600918"/>
    </source>
</evidence>
<dbReference type="AlphaFoldDB" id="A0A834U5G2"/>
<evidence type="ECO:0000256" key="1">
    <source>
        <dbReference type="SAM" id="MobiDB-lite"/>
    </source>
</evidence>
<keyword evidence="3" id="KW-1185">Reference proteome</keyword>